<feature type="domain" description="HTH araC/xylS-type" evidence="5">
    <location>
        <begin position="158"/>
        <end position="259"/>
    </location>
</feature>
<sequence length="266" mass="28799">MRRIPRGIVDEHVARTKFTLARHAPAPALAEFVDYHWVLRWDLDGHHDQHVLPNIAVHVTFFPGACGVSGPGHTLFTHRLTGRAHGLGVRFRPGCFRPFLGAPVRTLADRSAPLADVFGALGTEAAESVRNASADEEMIAAVDNLLIAKHAPLPPAARTAAAAVETIADDPEITRVDQLGAAAGLSARALQRLFAEHVGCTPKWAIRIYRLNDAARGLTDSRTPDYADLAARLGYSDQPHFTRDFRAVTGSSPGEFARSARRDPTS</sequence>
<dbReference type="InterPro" id="IPR009057">
    <property type="entry name" value="Homeodomain-like_sf"/>
</dbReference>
<keyword evidence="3" id="KW-0804">Transcription</keyword>
<dbReference type="SUPFAM" id="SSF46689">
    <property type="entry name" value="Homeodomain-like"/>
    <property type="match status" value="1"/>
</dbReference>
<accession>A0ABZ1I1S3</accession>
<name>A0ABZ1I1S3_9PSEU</name>
<reference evidence="6 7" key="1">
    <citation type="journal article" date="2015" name="Int. J. Syst. Evol. Microbiol.">
        <title>Amycolatopsis rhabdoformis sp. nov., an actinomycete isolated from a tropical forest soil.</title>
        <authorList>
            <person name="Souza W.R."/>
            <person name="Silva R.E."/>
            <person name="Goodfellow M."/>
            <person name="Busarakam K."/>
            <person name="Figueiro F.S."/>
            <person name="Ferreira D."/>
            <person name="Rodrigues-Filho E."/>
            <person name="Moraes L.A.B."/>
            <person name="Zucchi T.D."/>
        </authorList>
    </citation>
    <scope>NUCLEOTIDE SEQUENCE [LARGE SCALE GENOMIC DNA]</scope>
    <source>
        <strain evidence="6 7">NCIMB 14900</strain>
    </source>
</reference>
<gene>
    <name evidence="6" type="ORF">VSH64_33445</name>
</gene>
<evidence type="ECO:0000313" key="7">
    <source>
        <dbReference type="Proteomes" id="UP001330812"/>
    </source>
</evidence>
<evidence type="ECO:0000256" key="1">
    <source>
        <dbReference type="ARBA" id="ARBA00023015"/>
    </source>
</evidence>
<dbReference type="Proteomes" id="UP001330812">
    <property type="component" value="Chromosome"/>
</dbReference>
<evidence type="ECO:0000313" key="6">
    <source>
        <dbReference type="EMBL" id="WSE27731.1"/>
    </source>
</evidence>
<dbReference type="PANTHER" id="PTHR46796:SF13">
    <property type="entry name" value="HTH-TYPE TRANSCRIPTIONAL ACTIVATOR RHAS"/>
    <property type="match status" value="1"/>
</dbReference>
<proteinExistence type="predicted"/>
<dbReference type="Gene3D" id="1.10.10.60">
    <property type="entry name" value="Homeodomain-like"/>
    <property type="match status" value="1"/>
</dbReference>
<organism evidence="6 7">
    <name type="scientific">Amycolatopsis rhabdoformis</name>
    <dbReference type="NCBI Taxonomy" id="1448059"/>
    <lineage>
        <taxon>Bacteria</taxon>
        <taxon>Bacillati</taxon>
        <taxon>Actinomycetota</taxon>
        <taxon>Actinomycetes</taxon>
        <taxon>Pseudonocardiales</taxon>
        <taxon>Pseudonocardiaceae</taxon>
        <taxon>Amycolatopsis</taxon>
    </lineage>
</organism>
<evidence type="ECO:0000259" key="5">
    <source>
        <dbReference type="PROSITE" id="PS01124"/>
    </source>
</evidence>
<dbReference type="RefSeq" id="WP_326566740.1">
    <property type="nucleotide sequence ID" value="NZ_CP142149.1"/>
</dbReference>
<dbReference type="EMBL" id="CP142149">
    <property type="protein sequence ID" value="WSE27731.1"/>
    <property type="molecule type" value="Genomic_DNA"/>
</dbReference>
<protein>
    <submittedName>
        <fullName evidence="6">Helix-turn-helix domain-containing protein</fullName>
    </submittedName>
</protein>
<keyword evidence="1" id="KW-0805">Transcription regulation</keyword>
<feature type="region of interest" description="Disordered" evidence="4">
    <location>
        <begin position="246"/>
        <end position="266"/>
    </location>
</feature>
<dbReference type="SMART" id="SM00342">
    <property type="entry name" value="HTH_ARAC"/>
    <property type="match status" value="1"/>
</dbReference>
<evidence type="ECO:0000256" key="2">
    <source>
        <dbReference type="ARBA" id="ARBA00023125"/>
    </source>
</evidence>
<dbReference type="Pfam" id="PF20240">
    <property type="entry name" value="DUF6597"/>
    <property type="match status" value="1"/>
</dbReference>
<keyword evidence="2" id="KW-0238">DNA-binding</keyword>
<dbReference type="InterPro" id="IPR046532">
    <property type="entry name" value="DUF6597"/>
</dbReference>
<evidence type="ECO:0000256" key="4">
    <source>
        <dbReference type="SAM" id="MobiDB-lite"/>
    </source>
</evidence>
<dbReference type="PROSITE" id="PS01124">
    <property type="entry name" value="HTH_ARAC_FAMILY_2"/>
    <property type="match status" value="1"/>
</dbReference>
<dbReference type="InterPro" id="IPR018060">
    <property type="entry name" value="HTH_AraC"/>
</dbReference>
<dbReference type="Pfam" id="PF12833">
    <property type="entry name" value="HTH_18"/>
    <property type="match status" value="1"/>
</dbReference>
<dbReference type="InterPro" id="IPR050204">
    <property type="entry name" value="AraC_XylS_family_regulators"/>
</dbReference>
<dbReference type="PANTHER" id="PTHR46796">
    <property type="entry name" value="HTH-TYPE TRANSCRIPTIONAL ACTIVATOR RHAS-RELATED"/>
    <property type="match status" value="1"/>
</dbReference>
<keyword evidence="7" id="KW-1185">Reference proteome</keyword>
<evidence type="ECO:0000256" key="3">
    <source>
        <dbReference type="ARBA" id="ARBA00023163"/>
    </source>
</evidence>